<dbReference type="AlphaFoldDB" id="A0A2G5SNR7"/>
<gene>
    <name evidence="2" type="primary">Cnig_chr_X.g23083</name>
    <name evidence="2" type="ORF">B9Z55_023083</name>
</gene>
<comment type="caution">
    <text evidence="2">The sequence shown here is derived from an EMBL/GenBank/DDBJ whole genome shotgun (WGS) entry which is preliminary data.</text>
</comment>
<evidence type="ECO:0000313" key="2">
    <source>
        <dbReference type="EMBL" id="PIC16501.1"/>
    </source>
</evidence>
<feature type="compositionally biased region" description="Polar residues" evidence="1">
    <location>
        <begin position="295"/>
        <end position="307"/>
    </location>
</feature>
<dbReference type="OrthoDB" id="10605694at2759"/>
<evidence type="ECO:0000313" key="3">
    <source>
        <dbReference type="Proteomes" id="UP000230233"/>
    </source>
</evidence>
<feature type="compositionally biased region" description="Polar residues" evidence="1">
    <location>
        <begin position="429"/>
        <end position="449"/>
    </location>
</feature>
<proteinExistence type="predicted"/>
<evidence type="ECO:0000256" key="1">
    <source>
        <dbReference type="SAM" id="MobiDB-lite"/>
    </source>
</evidence>
<name>A0A2G5SNR7_9PELO</name>
<feature type="region of interest" description="Disordered" evidence="1">
    <location>
        <begin position="411"/>
        <end position="460"/>
    </location>
</feature>
<feature type="region of interest" description="Disordered" evidence="1">
    <location>
        <begin position="339"/>
        <end position="368"/>
    </location>
</feature>
<protein>
    <submittedName>
        <fullName evidence="2">Uncharacterized protein</fullName>
    </submittedName>
</protein>
<keyword evidence="3" id="KW-1185">Reference proteome</keyword>
<dbReference type="EMBL" id="PDUG01000006">
    <property type="protein sequence ID" value="PIC16501.1"/>
    <property type="molecule type" value="Genomic_DNA"/>
</dbReference>
<feature type="region of interest" description="Disordered" evidence="1">
    <location>
        <begin position="289"/>
        <end position="312"/>
    </location>
</feature>
<dbReference type="Proteomes" id="UP000230233">
    <property type="component" value="Chromosome X"/>
</dbReference>
<feature type="region of interest" description="Disordered" evidence="1">
    <location>
        <begin position="383"/>
        <end position="402"/>
    </location>
</feature>
<reference evidence="3" key="1">
    <citation type="submission" date="2017-10" db="EMBL/GenBank/DDBJ databases">
        <title>Rapid genome shrinkage in a self-fertile nematode reveals novel sperm competition proteins.</title>
        <authorList>
            <person name="Yin D."/>
            <person name="Schwarz E.M."/>
            <person name="Thomas C.G."/>
            <person name="Felde R.L."/>
            <person name="Korf I.F."/>
            <person name="Cutter A.D."/>
            <person name="Schartner C.M."/>
            <person name="Ralston E.J."/>
            <person name="Meyer B.J."/>
            <person name="Haag E.S."/>
        </authorList>
    </citation>
    <scope>NUCLEOTIDE SEQUENCE [LARGE SCALE GENOMIC DNA]</scope>
    <source>
        <strain evidence="3">JU1422</strain>
    </source>
</reference>
<sequence>MDSVPFETSILEKRKELELSKTKLNLFIWNKTGQWLDTDFSSEQGAIVLRNRLIRTRRLHKSMDKMCSSWDGLMKGILNGVMPFRVKCVGGVKEIIRIFKLYLANESVVIDLNIIEKFMDDYQHECVKANSSVFETDLMSYEERLKQLEQHSIGERRPFCMELLELRKEISKINVGIFEKWKQMKTNEKKAMGVQTAQKNVKLKVRVFHNLDNLIIRKALREVNNVWEAIKPTLKILDKTKTSKEDREKWFEIGTFFQPVAPKKQKESFDTKNKTITVAKAVTIPMEQPVKDQDCGNNTTATSSKNNDGPPMIKRACRVPVPYHRSSFCLPQNQFPQNPAAVSPEPHGIAAYYPTPHSSNQSEPQPLATIPQESQRINVCHPTAQSSNQAGPQKSWNNYSNKITGYPQPVNIQGANYGPSAFGQMMPPHQSTSSQSFSNPEGSINDQSGNPPPQNQLNFGFYPNGLGPYTEPIPEACCEAPNNVNNQTEFFDSHHQSMDQMMPASSQLESSFAEEHCSSNSQEAIEQNKLQVNTSTEPENAEDVQNWFTPTITFSPSSGYVDLDEEIEEIANLANLDENHDHTSSEPENAVEEQHRFTPTIPLSPSPGYVDCDTEF</sequence>
<accession>A0A2G5SNR7</accession>
<organism evidence="2 3">
    <name type="scientific">Caenorhabditis nigoni</name>
    <dbReference type="NCBI Taxonomy" id="1611254"/>
    <lineage>
        <taxon>Eukaryota</taxon>
        <taxon>Metazoa</taxon>
        <taxon>Ecdysozoa</taxon>
        <taxon>Nematoda</taxon>
        <taxon>Chromadorea</taxon>
        <taxon>Rhabditida</taxon>
        <taxon>Rhabditina</taxon>
        <taxon>Rhabditomorpha</taxon>
        <taxon>Rhabditoidea</taxon>
        <taxon>Rhabditidae</taxon>
        <taxon>Peloderinae</taxon>
        <taxon>Caenorhabditis</taxon>
    </lineage>
</organism>